<proteinExistence type="predicted"/>
<reference evidence="1" key="1">
    <citation type="journal article" date="2021" name="Proc. Natl. Acad. Sci. U.S.A.">
        <title>A Catalog of Tens of Thousands of Viruses from Human Metagenomes Reveals Hidden Associations with Chronic Diseases.</title>
        <authorList>
            <person name="Tisza M.J."/>
            <person name="Buck C.B."/>
        </authorList>
    </citation>
    <scope>NUCLEOTIDE SEQUENCE</scope>
    <source>
        <strain evidence="1">Ct9mC1</strain>
    </source>
</reference>
<name>A0A8S5SFV2_9CAUD</name>
<sequence length="38" mass="4036">MLSPVLCRGFDPPTILSLKGRTPRTPILLTIGIGGKSE</sequence>
<organism evidence="1">
    <name type="scientific">Siphoviridae sp. ct9mC1</name>
    <dbReference type="NCBI Taxonomy" id="2827794"/>
    <lineage>
        <taxon>Viruses</taxon>
        <taxon>Duplodnaviria</taxon>
        <taxon>Heunggongvirae</taxon>
        <taxon>Uroviricota</taxon>
        <taxon>Caudoviricetes</taxon>
    </lineage>
</organism>
<accession>A0A8S5SFV2</accession>
<protein>
    <submittedName>
        <fullName evidence="1">Uncharacterized protein</fullName>
    </submittedName>
</protein>
<evidence type="ECO:0000313" key="1">
    <source>
        <dbReference type="EMBL" id="DAF49519.1"/>
    </source>
</evidence>
<dbReference type="EMBL" id="BK032583">
    <property type="protein sequence ID" value="DAF49519.1"/>
    <property type="molecule type" value="Genomic_DNA"/>
</dbReference>